<dbReference type="AlphaFoldDB" id="A0A5N7C2I7"/>
<reference evidence="2" key="1">
    <citation type="submission" date="2019-04" db="EMBL/GenBank/DDBJ databases">
        <title>Friends and foes A comparative genomics studyof 23 Aspergillus species from section Flavi.</title>
        <authorList>
            <consortium name="DOE Joint Genome Institute"/>
            <person name="Kjaerbolling I."/>
            <person name="Vesth T."/>
            <person name="Frisvad J.C."/>
            <person name="Nybo J.L."/>
            <person name="Theobald S."/>
            <person name="Kildgaard S."/>
            <person name="Isbrandt T."/>
            <person name="Kuo A."/>
            <person name="Sato A."/>
            <person name="Lyhne E.K."/>
            <person name="Kogle M.E."/>
            <person name="Wiebenga A."/>
            <person name="Kun R.S."/>
            <person name="Lubbers R.J."/>
            <person name="Makela M.R."/>
            <person name="Barry K."/>
            <person name="Chovatia M."/>
            <person name="Clum A."/>
            <person name="Daum C."/>
            <person name="Haridas S."/>
            <person name="He G."/>
            <person name="LaButti K."/>
            <person name="Lipzen A."/>
            <person name="Mondo S."/>
            <person name="Riley R."/>
            <person name="Salamov A."/>
            <person name="Simmons B.A."/>
            <person name="Magnuson J.K."/>
            <person name="Henrissat B."/>
            <person name="Mortensen U.H."/>
            <person name="Larsen T.O."/>
            <person name="Devries R.P."/>
            <person name="Grigoriev I.V."/>
            <person name="Machida M."/>
            <person name="Baker S.E."/>
            <person name="Andersen M.R."/>
        </authorList>
    </citation>
    <scope>NUCLEOTIDE SEQUENCE [LARGE SCALE GENOMIC DNA]</scope>
    <source>
        <strain evidence="2">IBT 14317</strain>
    </source>
</reference>
<proteinExistence type="predicted"/>
<dbReference type="SUPFAM" id="SSF51322">
    <property type="entry name" value="Cyanovirin-N"/>
    <property type="match status" value="1"/>
</dbReference>
<feature type="domain" description="Cyanovirin-N" evidence="1">
    <location>
        <begin position="2"/>
        <end position="107"/>
    </location>
</feature>
<dbReference type="InterPro" id="IPR036673">
    <property type="entry name" value="Cyanovirin-N_sf"/>
</dbReference>
<protein>
    <submittedName>
        <fullName evidence="2">Cyanovirin-N</fullName>
    </submittedName>
</protein>
<dbReference type="OrthoDB" id="2441380at2759"/>
<dbReference type="PANTHER" id="PTHR42076:SF1">
    <property type="entry name" value="CYANOVIRIN-N DOMAIN-CONTAINING PROTEIN"/>
    <property type="match status" value="1"/>
</dbReference>
<dbReference type="Gene3D" id="2.30.60.10">
    <property type="entry name" value="Cyanovirin-N"/>
    <property type="match status" value="1"/>
</dbReference>
<name>A0A5N7C2I7_PETAA</name>
<dbReference type="Proteomes" id="UP000326877">
    <property type="component" value="Unassembled WGS sequence"/>
</dbReference>
<sequence length="108" mass="11946">MSFHVTAEGVRLEEHHMLFGRLQNMQGDLIDADIDLNAVLGNNEGRFEWGGSGFLQTAEPGSVQFNLEGDEGVPVLRARLDNGQGEYFDADVNLSERIGNDDGKFTFE</sequence>
<evidence type="ECO:0000259" key="1">
    <source>
        <dbReference type="SMART" id="SM01111"/>
    </source>
</evidence>
<dbReference type="PANTHER" id="PTHR42076">
    <property type="entry name" value="CYANOVIRIN-N HOMOLOG"/>
    <property type="match status" value="1"/>
</dbReference>
<dbReference type="SMART" id="SM01111">
    <property type="entry name" value="CVNH"/>
    <property type="match status" value="1"/>
</dbReference>
<dbReference type="Pfam" id="PF08881">
    <property type="entry name" value="CVNH"/>
    <property type="match status" value="1"/>
</dbReference>
<accession>A0A5N7C2I7</accession>
<gene>
    <name evidence="2" type="ORF">BDV23DRAFT_185526</name>
</gene>
<evidence type="ECO:0000313" key="2">
    <source>
        <dbReference type="EMBL" id="KAE8388306.1"/>
    </source>
</evidence>
<dbReference type="InterPro" id="IPR011058">
    <property type="entry name" value="Cyanovirin-N"/>
</dbReference>
<dbReference type="EMBL" id="ML735280">
    <property type="protein sequence ID" value="KAE8388306.1"/>
    <property type="molecule type" value="Genomic_DNA"/>
</dbReference>
<organism evidence="2">
    <name type="scientific">Petromyces alliaceus</name>
    <name type="common">Aspergillus alliaceus</name>
    <dbReference type="NCBI Taxonomy" id="209559"/>
    <lineage>
        <taxon>Eukaryota</taxon>
        <taxon>Fungi</taxon>
        <taxon>Dikarya</taxon>
        <taxon>Ascomycota</taxon>
        <taxon>Pezizomycotina</taxon>
        <taxon>Eurotiomycetes</taxon>
        <taxon>Eurotiomycetidae</taxon>
        <taxon>Eurotiales</taxon>
        <taxon>Aspergillaceae</taxon>
        <taxon>Aspergillus</taxon>
        <taxon>Aspergillus subgen. Circumdati</taxon>
    </lineage>
</organism>